<organism evidence="2">
    <name type="scientific">marine metagenome</name>
    <dbReference type="NCBI Taxonomy" id="408172"/>
    <lineage>
        <taxon>unclassified sequences</taxon>
        <taxon>metagenomes</taxon>
        <taxon>ecological metagenomes</taxon>
    </lineage>
</organism>
<feature type="transmembrane region" description="Helical" evidence="1">
    <location>
        <begin position="143"/>
        <end position="163"/>
    </location>
</feature>
<proteinExistence type="predicted"/>
<feature type="transmembrane region" description="Helical" evidence="1">
    <location>
        <begin position="43"/>
        <end position="65"/>
    </location>
</feature>
<reference evidence="2" key="1">
    <citation type="submission" date="2018-05" db="EMBL/GenBank/DDBJ databases">
        <authorList>
            <person name="Lanie J.A."/>
            <person name="Ng W.-L."/>
            <person name="Kazmierczak K.M."/>
            <person name="Andrzejewski T.M."/>
            <person name="Davidsen T.M."/>
            <person name="Wayne K.J."/>
            <person name="Tettelin H."/>
            <person name="Glass J.I."/>
            <person name="Rusch D."/>
            <person name="Podicherti R."/>
            <person name="Tsui H.-C.T."/>
            <person name="Winkler M.E."/>
        </authorList>
    </citation>
    <scope>NUCLEOTIDE SEQUENCE</scope>
</reference>
<evidence type="ECO:0000313" key="2">
    <source>
        <dbReference type="EMBL" id="SVA09910.1"/>
    </source>
</evidence>
<dbReference type="InterPro" id="IPR032809">
    <property type="entry name" value="Put_HupE_UreJ"/>
</dbReference>
<feature type="transmembrane region" description="Helical" evidence="1">
    <location>
        <begin position="71"/>
        <end position="89"/>
    </location>
</feature>
<gene>
    <name evidence="2" type="ORF">METZ01_LOCUS62764</name>
</gene>
<dbReference type="AlphaFoldDB" id="A0A381T0Z4"/>
<protein>
    <recommendedName>
        <fullName evidence="3">HupE / UreJ protein</fullName>
    </recommendedName>
</protein>
<feature type="transmembrane region" description="Helical" evidence="1">
    <location>
        <begin position="101"/>
        <end position="123"/>
    </location>
</feature>
<feature type="transmembrane region" description="Helical" evidence="1">
    <location>
        <begin position="170"/>
        <end position="189"/>
    </location>
</feature>
<keyword evidence="1" id="KW-1133">Transmembrane helix</keyword>
<dbReference type="EMBL" id="UINC01003867">
    <property type="protein sequence ID" value="SVA09910.1"/>
    <property type="molecule type" value="Genomic_DNA"/>
</dbReference>
<name>A0A381T0Z4_9ZZZZ</name>
<accession>A0A381T0Z4</accession>
<keyword evidence="1" id="KW-0812">Transmembrane</keyword>
<keyword evidence="1" id="KW-0472">Membrane</keyword>
<sequence>MQEFKTWFEIGFDHIINYQALDHILFIVALTVIYDIKMIKKIVILITAFTIGHTLTLILSTLNLIQYDQKIIEFAIPLTIAITAINNIRKRNQALLGGVNPNYYLALFFGLIHGLGFSNYLKALLIGDNILLELFSFNIGVEIGQIVIVLLFLCVGFMFSKIFFSKRNEWILFVSSLILGISLLLIANAKFW</sequence>
<dbReference type="Pfam" id="PF13795">
    <property type="entry name" value="HupE_UreJ_2"/>
    <property type="match status" value="1"/>
</dbReference>
<feature type="transmembrane region" description="Helical" evidence="1">
    <location>
        <begin position="15"/>
        <end position="36"/>
    </location>
</feature>
<evidence type="ECO:0000256" key="1">
    <source>
        <dbReference type="SAM" id="Phobius"/>
    </source>
</evidence>
<evidence type="ECO:0008006" key="3">
    <source>
        <dbReference type="Google" id="ProtNLM"/>
    </source>
</evidence>